<dbReference type="STRING" id="314265.R2601_05323"/>
<dbReference type="GO" id="GO:0034194">
    <property type="term" value="P:D-galactonate catabolic process"/>
    <property type="evidence" value="ECO:0007669"/>
    <property type="project" value="InterPro"/>
</dbReference>
<keyword evidence="2" id="KW-1185">Reference proteome</keyword>
<dbReference type="Pfam" id="PF05035">
    <property type="entry name" value="DGOK"/>
    <property type="match status" value="1"/>
</dbReference>
<accession>Q0FLF9</accession>
<dbReference type="EMBL" id="AATQ01000033">
    <property type="protein sequence ID" value="EAU45015.1"/>
    <property type="molecule type" value="Genomic_DNA"/>
</dbReference>
<keyword evidence="1" id="KW-0808">Transferase</keyword>
<dbReference type="Gene3D" id="3.30.420.310">
    <property type="entry name" value="2-keto-3-deoxy-galactonokinase, C-terminal domain"/>
    <property type="match status" value="1"/>
</dbReference>
<evidence type="ECO:0000313" key="2">
    <source>
        <dbReference type="Proteomes" id="UP000006230"/>
    </source>
</evidence>
<reference evidence="1 2" key="1">
    <citation type="journal article" date="2010" name="J. Bacteriol.">
        <title>Genome sequences of Pelagibaca bermudensis HTCC2601T and Maritimibacter alkaliphilus HTCC2654T, the type strains of two marine Roseobacter genera.</title>
        <authorList>
            <person name="Thrash J.C."/>
            <person name="Cho J.C."/>
            <person name="Ferriera S."/>
            <person name="Johnson J."/>
            <person name="Vergin K.L."/>
            <person name="Giovannoni S.J."/>
        </authorList>
    </citation>
    <scope>NUCLEOTIDE SEQUENCE [LARGE SCALE GENOMIC DNA]</scope>
    <source>
        <strain evidence="2">DSM 26914 / JCM 13377 / KCTC 12554 / HTCC2601</strain>
    </source>
</reference>
<keyword evidence="1" id="KW-0418">Kinase</keyword>
<sequence>MSDTTTALIALDWGTSSLRGFRLASTGEVLETRASAHGIQHLPEPGEAGFEAAFAALCGDWLAAGPVPVVAGGMVGSAQGWREVPYLSCPTPLAGLYEAAERVVTRDGVEILLAPGLIFEPEGGTPEVMRGEEIQIAGTLAGRPDWQRASTLVLPGTHCKWAEIRDGSVTGFGTYMTGEIFALLRGHSILGRLMSDAPVSEDTRNGAFARGVAQAAEAGPGDLTRQLFSTRTLGLTGQLPGGALADYCSGLLIGHEIVSGLRDSGDGPVVLVGSGALCARYGEALRQLSRQDPAAIIENPAPAGLHRFARDAGLLRQES</sequence>
<proteinExistence type="predicted"/>
<dbReference type="AlphaFoldDB" id="Q0FLF9"/>
<dbReference type="GO" id="GO:0008671">
    <property type="term" value="F:2-dehydro-3-deoxygalactonokinase activity"/>
    <property type="evidence" value="ECO:0007669"/>
    <property type="project" value="InterPro"/>
</dbReference>
<dbReference type="OrthoDB" id="256574at2"/>
<dbReference type="Proteomes" id="UP000006230">
    <property type="component" value="Unassembled WGS sequence"/>
</dbReference>
<dbReference type="RefSeq" id="WP_007802801.1">
    <property type="nucleotide sequence ID" value="NZ_DS022277.1"/>
</dbReference>
<name>Q0FLF9_SALBH</name>
<dbReference type="InterPro" id="IPR042257">
    <property type="entry name" value="DGOK_C"/>
</dbReference>
<organism evidence="1 2">
    <name type="scientific">Salipiger bermudensis (strain DSM 26914 / JCM 13377 / KCTC 12554 / HTCC2601)</name>
    <name type="common">Pelagibaca bermudensis</name>
    <dbReference type="NCBI Taxonomy" id="314265"/>
    <lineage>
        <taxon>Bacteria</taxon>
        <taxon>Pseudomonadati</taxon>
        <taxon>Pseudomonadota</taxon>
        <taxon>Alphaproteobacteria</taxon>
        <taxon>Rhodobacterales</taxon>
        <taxon>Roseobacteraceae</taxon>
        <taxon>Salipiger</taxon>
    </lineage>
</organism>
<evidence type="ECO:0000313" key="1">
    <source>
        <dbReference type="EMBL" id="EAU45015.1"/>
    </source>
</evidence>
<comment type="caution">
    <text evidence="1">The sequence shown here is derived from an EMBL/GenBank/DDBJ whole genome shotgun (WGS) entry which is preliminary data.</text>
</comment>
<gene>
    <name evidence="1" type="ORF">R2601_05323</name>
</gene>
<protein>
    <submittedName>
        <fullName evidence="1">2-keto-3-deoxy-galactonokinase</fullName>
    </submittedName>
</protein>
<dbReference type="Gene3D" id="3.30.420.300">
    <property type="entry name" value="2-keto-3-deoxy-galactonokinase, substrate binding domain"/>
    <property type="match status" value="1"/>
</dbReference>
<dbReference type="HOGENOM" id="CLU_058005_2_0_5"/>
<dbReference type="InterPro" id="IPR007729">
    <property type="entry name" value="DGOK"/>
</dbReference>
<dbReference type="eggNOG" id="COG3734">
    <property type="taxonomic scope" value="Bacteria"/>
</dbReference>
<dbReference type="InterPro" id="IPR042258">
    <property type="entry name" value="DGOK_N"/>
</dbReference>
<dbReference type="CDD" id="cd24012">
    <property type="entry name" value="ASKHA_NBD_KDGal-kinase"/>
    <property type="match status" value="1"/>
</dbReference>